<accession>D8R399</accession>
<dbReference type="InterPro" id="IPR026992">
    <property type="entry name" value="DIOX_N"/>
</dbReference>
<dbReference type="Pfam" id="PF03171">
    <property type="entry name" value="2OG-FeII_Oxy"/>
    <property type="match status" value="1"/>
</dbReference>
<dbReference type="Proteomes" id="UP000001514">
    <property type="component" value="Unassembled WGS sequence"/>
</dbReference>
<evidence type="ECO:0000256" key="1">
    <source>
        <dbReference type="ARBA" id="ARBA00008056"/>
    </source>
</evidence>
<dbReference type="InterPro" id="IPR005123">
    <property type="entry name" value="Oxoglu/Fe-dep_dioxygenase_dom"/>
</dbReference>
<feature type="domain" description="Fe2OG dioxygenase" evidence="5">
    <location>
        <begin position="198"/>
        <end position="300"/>
    </location>
</feature>
<keyword evidence="7" id="KW-1185">Reference proteome</keyword>
<sequence length="348" mass="39556">MGTLLYAQAVPVPTLVEQGVTKVPEAYVCFSDGFSGEVQDEERIPVIDLLDLESSHGRQRIVGEIERASREWGFFQVTSHGVSEETMEGIVRAALEFFGQPMEQRMELFSGEPKMNGTRYGTRLDETGVQDWRDFLVVGKCHPLSEETFETWPSNPPSFRSAALKYCQEIRALAFKVISLASESLGLRPDRLEREFDPLDQLLLFNRYLPCPQPDLVLGVRSHCDQGLLNILLIDDVPGLQMRKNEESPWVPISTNRRALVVNFGDQMQIATNKRYKSFEHRVLANPERARLSISSFFNPAVEATIKPLPEFVDADHPSRYRPVSFGEYVKVYMARRLRKGTPESLES</sequence>
<dbReference type="InParanoid" id="D8R399"/>
<evidence type="ECO:0000256" key="3">
    <source>
        <dbReference type="ARBA" id="ARBA00023004"/>
    </source>
</evidence>
<dbReference type="PANTHER" id="PTHR47991">
    <property type="entry name" value="OXOGLUTARATE/IRON-DEPENDENT DIOXYGENASE"/>
    <property type="match status" value="1"/>
</dbReference>
<organism evidence="7">
    <name type="scientific">Selaginella moellendorffii</name>
    <name type="common">Spikemoss</name>
    <dbReference type="NCBI Taxonomy" id="88036"/>
    <lineage>
        <taxon>Eukaryota</taxon>
        <taxon>Viridiplantae</taxon>
        <taxon>Streptophyta</taxon>
        <taxon>Embryophyta</taxon>
        <taxon>Tracheophyta</taxon>
        <taxon>Lycopodiopsida</taxon>
        <taxon>Selaginellales</taxon>
        <taxon>Selaginellaceae</taxon>
        <taxon>Selaginella</taxon>
    </lineage>
</organism>
<dbReference type="AlphaFoldDB" id="D8R399"/>
<name>D8R399_SELML</name>
<reference evidence="6 7" key="1">
    <citation type="journal article" date="2011" name="Science">
        <title>The Selaginella genome identifies genetic changes associated with the evolution of vascular plants.</title>
        <authorList>
            <person name="Banks J.A."/>
            <person name="Nishiyama T."/>
            <person name="Hasebe M."/>
            <person name="Bowman J.L."/>
            <person name="Gribskov M."/>
            <person name="dePamphilis C."/>
            <person name="Albert V.A."/>
            <person name="Aono N."/>
            <person name="Aoyama T."/>
            <person name="Ambrose B.A."/>
            <person name="Ashton N.W."/>
            <person name="Axtell M.J."/>
            <person name="Barker E."/>
            <person name="Barker M.S."/>
            <person name="Bennetzen J.L."/>
            <person name="Bonawitz N.D."/>
            <person name="Chapple C."/>
            <person name="Cheng C."/>
            <person name="Correa L.G."/>
            <person name="Dacre M."/>
            <person name="DeBarry J."/>
            <person name="Dreyer I."/>
            <person name="Elias M."/>
            <person name="Engstrom E.M."/>
            <person name="Estelle M."/>
            <person name="Feng L."/>
            <person name="Finet C."/>
            <person name="Floyd S.K."/>
            <person name="Frommer W.B."/>
            <person name="Fujita T."/>
            <person name="Gramzow L."/>
            <person name="Gutensohn M."/>
            <person name="Harholt J."/>
            <person name="Hattori M."/>
            <person name="Heyl A."/>
            <person name="Hirai T."/>
            <person name="Hiwatashi Y."/>
            <person name="Ishikawa M."/>
            <person name="Iwata M."/>
            <person name="Karol K.G."/>
            <person name="Koehler B."/>
            <person name="Kolukisaoglu U."/>
            <person name="Kubo M."/>
            <person name="Kurata T."/>
            <person name="Lalonde S."/>
            <person name="Li K."/>
            <person name="Li Y."/>
            <person name="Litt A."/>
            <person name="Lyons E."/>
            <person name="Manning G."/>
            <person name="Maruyama T."/>
            <person name="Michael T.P."/>
            <person name="Mikami K."/>
            <person name="Miyazaki S."/>
            <person name="Morinaga S."/>
            <person name="Murata T."/>
            <person name="Mueller-Roeber B."/>
            <person name="Nelson D.R."/>
            <person name="Obara M."/>
            <person name="Oguri Y."/>
            <person name="Olmstead R.G."/>
            <person name="Onodera N."/>
            <person name="Petersen B.L."/>
            <person name="Pils B."/>
            <person name="Prigge M."/>
            <person name="Rensing S.A."/>
            <person name="Riano-Pachon D.M."/>
            <person name="Roberts A.W."/>
            <person name="Sato Y."/>
            <person name="Scheller H.V."/>
            <person name="Schulz B."/>
            <person name="Schulz C."/>
            <person name="Shakirov E.V."/>
            <person name="Shibagaki N."/>
            <person name="Shinohara N."/>
            <person name="Shippen D.E."/>
            <person name="Soerensen I."/>
            <person name="Sotooka R."/>
            <person name="Sugimoto N."/>
            <person name="Sugita M."/>
            <person name="Sumikawa N."/>
            <person name="Tanurdzic M."/>
            <person name="Theissen G."/>
            <person name="Ulvskov P."/>
            <person name="Wakazuki S."/>
            <person name="Weng J.K."/>
            <person name="Willats W.W."/>
            <person name="Wipf D."/>
            <person name="Wolf P.G."/>
            <person name="Yang L."/>
            <person name="Zimmer A.D."/>
            <person name="Zhu Q."/>
            <person name="Mitros T."/>
            <person name="Hellsten U."/>
            <person name="Loque D."/>
            <person name="Otillar R."/>
            <person name="Salamov A."/>
            <person name="Schmutz J."/>
            <person name="Shapiro H."/>
            <person name="Lindquist E."/>
            <person name="Lucas S."/>
            <person name="Rokhsar D."/>
            <person name="Grigoriev I.V."/>
        </authorList>
    </citation>
    <scope>NUCLEOTIDE SEQUENCE [LARGE SCALE GENOMIC DNA]</scope>
</reference>
<dbReference type="GO" id="GO:0051213">
    <property type="term" value="F:dioxygenase activity"/>
    <property type="evidence" value="ECO:0007669"/>
    <property type="project" value="UniProtKB-KW"/>
</dbReference>
<dbReference type="Pfam" id="PF14226">
    <property type="entry name" value="DIOX_N"/>
    <property type="match status" value="1"/>
</dbReference>
<dbReference type="InterPro" id="IPR050295">
    <property type="entry name" value="Plant_2OG-oxidoreductases"/>
</dbReference>
<evidence type="ECO:0000256" key="2">
    <source>
        <dbReference type="ARBA" id="ARBA00022723"/>
    </source>
</evidence>
<dbReference type="InterPro" id="IPR027443">
    <property type="entry name" value="IPNS-like_sf"/>
</dbReference>
<dbReference type="SUPFAM" id="SSF51197">
    <property type="entry name" value="Clavaminate synthase-like"/>
    <property type="match status" value="1"/>
</dbReference>
<keyword evidence="6" id="KW-0223">Dioxygenase</keyword>
<evidence type="ECO:0000313" key="7">
    <source>
        <dbReference type="Proteomes" id="UP000001514"/>
    </source>
</evidence>
<protein>
    <submittedName>
        <fullName evidence="6">2-oxoacid-dependent dioxygenase</fullName>
    </submittedName>
</protein>
<evidence type="ECO:0000259" key="5">
    <source>
        <dbReference type="PROSITE" id="PS51471"/>
    </source>
</evidence>
<dbReference type="Gramene" id="EFJ33238">
    <property type="protein sequence ID" value="EFJ33238"/>
    <property type="gene ID" value="SELMODRAFT_453218"/>
</dbReference>
<dbReference type="Gene3D" id="2.60.120.330">
    <property type="entry name" value="B-lactam Antibiotic, Isopenicillin N Synthase, Chain"/>
    <property type="match status" value="1"/>
</dbReference>
<dbReference type="InterPro" id="IPR044861">
    <property type="entry name" value="IPNS-like_FE2OG_OXY"/>
</dbReference>
<dbReference type="eggNOG" id="KOG0143">
    <property type="taxonomic scope" value="Eukaryota"/>
</dbReference>
<dbReference type="OrthoDB" id="288590at2759"/>
<keyword evidence="2 4" id="KW-0479">Metal-binding</keyword>
<dbReference type="KEGG" id="smo:SELMODRAFT_453218"/>
<dbReference type="EMBL" id="GL377571">
    <property type="protein sequence ID" value="EFJ33238.1"/>
    <property type="molecule type" value="Genomic_DNA"/>
</dbReference>
<keyword evidence="3 4" id="KW-0408">Iron</keyword>
<proteinExistence type="inferred from homology"/>
<comment type="similarity">
    <text evidence="1 4">Belongs to the iron/ascorbate-dependent oxidoreductase family.</text>
</comment>
<dbReference type="PRINTS" id="PR00682">
    <property type="entry name" value="IPNSYNTHASE"/>
</dbReference>
<dbReference type="GO" id="GO:0046872">
    <property type="term" value="F:metal ion binding"/>
    <property type="evidence" value="ECO:0007669"/>
    <property type="project" value="UniProtKB-KW"/>
</dbReference>
<evidence type="ECO:0000256" key="4">
    <source>
        <dbReference type="RuleBase" id="RU003682"/>
    </source>
</evidence>
<keyword evidence="4" id="KW-0560">Oxidoreductase</keyword>
<gene>
    <name evidence="6" type="ORF">SELMODRAFT_453218</name>
</gene>
<dbReference type="PROSITE" id="PS51471">
    <property type="entry name" value="FE2OG_OXY"/>
    <property type="match status" value="1"/>
</dbReference>
<dbReference type="HOGENOM" id="CLU_010119_16_3_1"/>
<evidence type="ECO:0000313" key="6">
    <source>
        <dbReference type="EMBL" id="EFJ33238.1"/>
    </source>
</evidence>